<evidence type="ECO:0000256" key="1">
    <source>
        <dbReference type="ARBA" id="ARBA00004141"/>
    </source>
</evidence>
<evidence type="ECO:0000256" key="11">
    <source>
        <dbReference type="ARBA" id="ARBA00038053"/>
    </source>
</evidence>
<dbReference type="AlphaFoldDB" id="A0A0G1J889"/>
<dbReference type="Proteomes" id="UP000033901">
    <property type="component" value="Unassembled WGS sequence"/>
</dbReference>
<dbReference type="GO" id="GO:0051301">
    <property type="term" value="P:cell division"/>
    <property type="evidence" value="ECO:0007669"/>
    <property type="project" value="InterPro"/>
</dbReference>
<gene>
    <name evidence="17" type="ORF">UW61_C0006G0011</name>
</gene>
<evidence type="ECO:0000256" key="10">
    <source>
        <dbReference type="ARBA" id="ARBA00033270"/>
    </source>
</evidence>
<comment type="subcellular location">
    <subcellularLocation>
        <location evidence="1">Membrane</location>
        <topology evidence="1">Multi-pass membrane protein</topology>
    </subcellularLocation>
</comment>
<keyword evidence="7 16" id="KW-1133">Transmembrane helix</keyword>
<sequence>MQKITSVIRVDAPFFLGIGFLVLLSIIVLGSIAPFLFPLYFFYLILAFLAFFLLFQVDFEIISLFSKHFYIGSIVFLVLPLLIGQITRGTIRWIPLGPLTIQPAEIVRPLLLVFFANYITRAELNLKRFTGAILLLALPAFLILVQPSLGVSVLTVVGFVGVLLAADIKKKYFLYAILAFIALTPLFWRIMQPYQRERIQTFINPASDPYGAGYNALQSMISVGSGKLLGRGLGKGVQTQLAFLPEKHTDFIFAAVGEELGYLGAGLLLLGGFFILVRLVSIVENASSPAARAYVSGFFLTLLVQTFVHVGMNLGLLPITGVPFPLVSAGGSSLLATFVGLGIAFGARKRLK</sequence>
<evidence type="ECO:0000313" key="17">
    <source>
        <dbReference type="EMBL" id="KKT67583.1"/>
    </source>
</evidence>
<dbReference type="GO" id="GO:0032153">
    <property type="term" value="C:cell division site"/>
    <property type="evidence" value="ECO:0007669"/>
    <property type="project" value="TreeGrafter"/>
</dbReference>
<keyword evidence="5" id="KW-0133">Cell shape</keyword>
<evidence type="ECO:0000256" key="12">
    <source>
        <dbReference type="ARBA" id="ARBA00041185"/>
    </source>
</evidence>
<evidence type="ECO:0000256" key="3">
    <source>
        <dbReference type="ARBA" id="ARBA00022679"/>
    </source>
</evidence>
<dbReference type="GO" id="GO:0015648">
    <property type="term" value="F:lipid-linked peptidoglycan transporter activity"/>
    <property type="evidence" value="ECO:0007669"/>
    <property type="project" value="TreeGrafter"/>
</dbReference>
<feature type="transmembrane region" description="Helical" evidence="16">
    <location>
        <begin position="324"/>
        <end position="347"/>
    </location>
</feature>
<feature type="transmembrane region" description="Helical" evidence="16">
    <location>
        <begin position="69"/>
        <end position="87"/>
    </location>
</feature>
<dbReference type="GO" id="GO:0005886">
    <property type="term" value="C:plasma membrane"/>
    <property type="evidence" value="ECO:0007669"/>
    <property type="project" value="TreeGrafter"/>
</dbReference>
<feature type="transmembrane region" description="Helical" evidence="16">
    <location>
        <begin position="149"/>
        <end position="166"/>
    </location>
</feature>
<dbReference type="GO" id="GO:0008955">
    <property type="term" value="F:peptidoglycan glycosyltransferase activity"/>
    <property type="evidence" value="ECO:0007669"/>
    <property type="project" value="UniProtKB-EC"/>
</dbReference>
<feature type="transmembrane region" description="Helical" evidence="16">
    <location>
        <begin position="293"/>
        <end position="312"/>
    </location>
</feature>
<organism evidence="17 18">
    <name type="scientific">Candidatus Curtissbacteria bacterium GW2011_GWC1_44_33</name>
    <dbReference type="NCBI Taxonomy" id="1618413"/>
    <lineage>
        <taxon>Bacteria</taxon>
        <taxon>Candidatus Curtissiibacteriota</taxon>
    </lineage>
</organism>
<feature type="transmembrane region" description="Helical" evidence="16">
    <location>
        <begin position="173"/>
        <end position="191"/>
    </location>
</feature>
<evidence type="ECO:0000256" key="5">
    <source>
        <dbReference type="ARBA" id="ARBA00022960"/>
    </source>
</evidence>
<dbReference type="EMBL" id="LCIZ01000006">
    <property type="protein sequence ID" value="KKT67583.1"/>
    <property type="molecule type" value="Genomic_DNA"/>
</dbReference>
<keyword evidence="6" id="KW-0573">Peptidoglycan synthesis</keyword>
<evidence type="ECO:0000256" key="16">
    <source>
        <dbReference type="SAM" id="Phobius"/>
    </source>
</evidence>
<keyword evidence="3" id="KW-0808">Transferase</keyword>
<evidence type="ECO:0000256" key="15">
    <source>
        <dbReference type="ARBA" id="ARBA00049902"/>
    </source>
</evidence>
<accession>A0A0G1J889</accession>
<keyword evidence="4 16" id="KW-0812">Transmembrane</keyword>
<dbReference type="EC" id="2.4.99.28" evidence="14"/>
<dbReference type="GO" id="GO:0009252">
    <property type="term" value="P:peptidoglycan biosynthetic process"/>
    <property type="evidence" value="ECO:0007669"/>
    <property type="project" value="UniProtKB-KW"/>
</dbReference>
<comment type="catalytic activity">
    <reaction evidence="15">
        <text>[GlcNAc-(1-&gt;4)-Mur2Ac(oyl-L-Ala-gamma-D-Glu-L-Lys-D-Ala-D-Ala)](n)-di-trans,octa-cis-undecaprenyl diphosphate + beta-D-GlcNAc-(1-&gt;4)-Mur2Ac(oyl-L-Ala-gamma-D-Glu-L-Lys-D-Ala-D-Ala)-di-trans,octa-cis-undecaprenyl diphosphate = [GlcNAc-(1-&gt;4)-Mur2Ac(oyl-L-Ala-gamma-D-Glu-L-Lys-D-Ala-D-Ala)](n+1)-di-trans,octa-cis-undecaprenyl diphosphate + di-trans,octa-cis-undecaprenyl diphosphate + H(+)</text>
        <dbReference type="Rhea" id="RHEA:23708"/>
        <dbReference type="Rhea" id="RHEA-COMP:9602"/>
        <dbReference type="Rhea" id="RHEA-COMP:9603"/>
        <dbReference type="ChEBI" id="CHEBI:15378"/>
        <dbReference type="ChEBI" id="CHEBI:58405"/>
        <dbReference type="ChEBI" id="CHEBI:60033"/>
        <dbReference type="ChEBI" id="CHEBI:78435"/>
        <dbReference type="EC" id="2.4.99.28"/>
    </reaction>
</comment>
<dbReference type="PANTHER" id="PTHR30474:SF2">
    <property type="entry name" value="PEPTIDOGLYCAN GLYCOSYLTRANSFERASE FTSW-RELATED"/>
    <property type="match status" value="1"/>
</dbReference>
<feature type="transmembrane region" description="Helical" evidence="16">
    <location>
        <begin position="12"/>
        <end position="33"/>
    </location>
</feature>
<evidence type="ECO:0000256" key="7">
    <source>
        <dbReference type="ARBA" id="ARBA00022989"/>
    </source>
</evidence>
<evidence type="ECO:0000313" key="18">
    <source>
        <dbReference type="Proteomes" id="UP000033901"/>
    </source>
</evidence>
<dbReference type="InterPro" id="IPR001182">
    <property type="entry name" value="FtsW/RodA"/>
</dbReference>
<evidence type="ECO:0000256" key="14">
    <source>
        <dbReference type="ARBA" id="ARBA00044770"/>
    </source>
</evidence>
<keyword evidence="8 16" id="KW-0472">Membrane</keyword>
<evidence type="ECO:0000256" key="9">
    <source>
        <dbReference type="ARBA" id="ARBA00032370"/>
    </source>
</evidence>
<dbReference type="GO" id="GO:0008360">
    <property type="term" value="P:regulation of cell shape"/>
    <property type="evidence" value="ECO:0007669"/>
    <property type="project" value="UniProtKB-KW"/>
</dbReference>
<proteinExistence type="inferred from homology"/>
<evidence type="ECO:0000256" key="8">
    <source>
        <dbReference type="ARBA" id="ARBA00023136"/>
    </source>
</evidence>
<protein>
    <recommendedName>
        <fullName evidence="12">Probable peptidoglycan glycosyltransferase FtsW</fullName>
        <ecNumber evidence="14">2.4.99.28</ecNumber>
    </recommendedName>
    <alternativeName>
        <fullName evidence="13">Cell division protein FtsW</fullName>
    </alternativeName>
    <alternativeName>
        <fullName evidence="10">Cell wall polymerase</fullName>
    </alternativeName>
    <alternativeName>
        <fullName evidence="9">Peptidoglycan polymerase</fullName>
    </alternativeName>
</protein>
<dbReference type="PATRIC" id="fig|1618413.3.peg.73"/>
<evidence type="ECO:0000256" key="13">
    <source>
        <dbReference type="ARBA" id="ARBA00041418"/>
    </source>
</evidence>
<comment type="similarity">
    <text evidence="11">Belongs to the SEDS family. FtsW subfamily.</text>
</comment>
<dbReference type="Pfam" id="PF01098">
    <property type="entry name" value="FTSW_RODA_SPOVE"/>
    <property type="match status" value="1"/>
</dbReference>
<comment type="caution">
    <text evidence="17">The sequence shown here is derived from an EMBL/GenBank/DDBJ whole genome shotgun (WGS) entry which is preliminary data.</text>
</comment>
<name>A0A0G1J889_9BACT</name>
<reference evidence="17 18" key="1">
    <citation type="journal article" date="2015" name="Nature">
        <title>rRNA introns, odd ribosomes, and small enigmatic genomes across a large radiation of phyla.</title>
        <authorList>
            <person name="Brown C.T."/>
            <person name="Hug L.A."/>
            <person name="Thomas B.C."/>
            <person name="Sharon I."/>
            <person name="Castelle C.J."/>
            <person name="Singh A."/>
            <person name="Wilkins M.J."/>
            <person name="Williams K.H."/>
            <person name="Banfield J.F."/>
        </authorList>
    </citation>
    <scope>NUCLEOTIDE SEQUENCE [LARGE SCALE GENOMIC DNA]</scope>
</reference>
<evidence type="ECO:0000256" key="6">
    <source>
        <dbReference type="ARBA" id="ARBA00022984"/>
    </source>
</evidence>
<evidence type="ECO:0000256" key="2">
    <source>
        <dbReference type="ARBA" id="ARBA00022676"/>
    </source>
</evidence>
<evidence type="ECO:0000256" key="4">
    <source>
        <dbReference type="ARBA" id="ARBA00022692"/>
    </source>
</evidence>
<dbReference type="PANTHER" id="PTHR30474">
    <property type="entry name" value="CELL CYCLE PROTEIN"/>
    <property type="match status" value="1"/>
</dbReference>
<feature type="transmembrane region" description="Helical" evidence="16">
    <location>
        <begin position="39"/>
        <end position="57"/>
    </location>
</feature>
<keyword evidence="2" id="KW-0328">Glycosyltransferase</keyword>
<feature type="transmembrane region" description="Helical" evidence="16">
    <location>
        <begin position="260"/>
        <end position="281"/>
    </location>
</feature>